<dbReference type="RefSeq" id="WP_188368790.1">
    <property type="nucleotide sequence ID" value="NZ_BMFH01000001.1"/>
</dbReference>
<dbReference type="SUPFAM" id="SSF53756">
    <property type="entry name" value="UDP-Glycosyltransferase/glycogen phosphorylase"/>
    <property type="match status" value="1"/>
</dbReference>
<sequence length="426" mass="48854">MKKVLIVTYYWPPAGGPGVQRWLKFVKYLPEFGVRPVLYIPENPHYPIQDHSLTGEIPSGITIYKRRIWEPYNWAGWLSKKRTQKISSGIVPRENPSALDKILLWIRGNLFVPDARKFWVKPSVNFLREILEKEDINTVITTGPPHSLHLIGLGLKESEDIRWIADFRDPWTTIGYHKSLRLSRASADKHNALEKKVLTSADEILVTSRTTAEEFRNITDRPVTVITNGYDTPPDIQVEPDIYFSISHIGSLLSERNPRVLWKVLSDLCKEDPEFHKTLRIRLTGVVSDEIVQEIHNFGLKEVLEVNTYLPHEEALKAQRRSGVLLLVEINSADTRGIIPGKLFEYMAAGRPVLAIGPEDWEAGTLVKETGSGKVFTYSMENELRQTIQEWFRDYKKGALGYVSPGIEQYSRKALTKKLSERILWE</sequence>
<feature type="domain" description="Glycosyltransferase subfamily 4-like N-terminal" evidence="1">
    <location>
        <begin position="107"/>
        <end position="232"/>
    </location>
</feature>
<proteinExistence type="predicted"/>
<comment type="caution">
    <text evidence="2">The sequence shown here is derived from an EMBL/GenBank/DDBJ whole genome shotgun (WGS) entry which is preliminary data.</text>
</comment>
<dbReference type="EMBL" id="BMFH01000001">
    <property type="protein sequence ID" value="GGD38015.1"/>
    <property type="molecule type" value="Genomic_DNA"/>
</dbReference>
<name>A0ABQ1QQ42_9FLAO</name>
<dbReference type="InterPro" id="IPR028098">
    <property type="entry name" value="Glyco_trans_4-like_N"/>
</dbReference>
<dbReference type="CDD" id="cd03794">
    <property type="entry name" value="GT4_WbuB-like"/>
    <property type="match status" value="1"/>
</dbReference>
<dbReference type="Pfam" id="PF13439">
    <property type="entry name" value="Glyco_transf_4"/>
    <property type="match status" value="1"/>
</dbReference>
<protein>
    <submittedName>
        <fullName evidence="2">Glycosyl transferase family 1</fullName>
    </submittedName>
</protein>
<dbReference type="GO" id="GO:0016740">
    <property type="term" value="F:transferase activity"/>
    <property type="evidence" value="ECO:0007669"/>
    <property type="project" value="UniProtKB-KW"/>
</dbReference>
<gene>
    <name evidence="2" type="ORF">GCM10011361_01430</name>
</gene>
<accession>A0ABQ1QQ42</accession>
<organism evidence="2 3">
    <name type="scientific">Muriicola marianensis</name>
    <dbReference type="NCBI Taxonomy" id="1324801"/>
    <lineage>
        <taxon>Bacteria</taxon>
        <taxon>Pseudomonadati</taxon>
        <taxon>Bacteroidota</taxon>
        <taxon>Flavobacteriia</taxon>
        <taxon>Flavobacteriales</taxon>
        <taxon>Flavobacteriaceae</taxon>
        <taxon>Muriicola</taxon>
    </lineage>
</organism>
<reference evidence="3" key="1">
    <citation type="journal article" date="2019" name="Int. J. Syst. Evol. Microbiol.">
        <title>The Global Catalogue of Microorganisms (GCM) 10K type strain sequencing project: providing services to taxonomists for standard genome sequencing and annotation.</title>
        <authorList>
            <consortium name="The Broad Institute Genomics Platform"/>
            <consortium name="The Broad Institute Genome Sequencing Center for Infectious Disease"/>
            <person name="Wu L."/>
            <person name="Ma J."/>
        </authorList>
    </citation>
    <scope>NUCLEOTIDE SEQUENCE [LARGE SCALE GENOMIC DNA]</scope>
    <source>
        <strain evidence="3">CGMCC 1.12606</strain>
    </source>
</reference>
<evidence type="ECO:0000259" key="1">
    <source>
        <dbReference type="Pfam" id="PF13439"/>
    </source>
</evidence>
<keyword evidence="2" id="KW-0808">Transferase</keyword>
<dbReference type="Gene3D" id="3.40.50.2000">
    <property type="entry name" value="Glycogen Phosphorylase B"/>
    <property type="match status" value="2"/>
</dbReference>
<keyword evidence="3" id="KW-1185">Reference proteome</keyword>
<dbReference type="Proteomes" id="UP000625780">
    <property type="component" value="Unassembled WGS sequence"/>
</dbReference>
<evidence type="ECO:0000313" key="3">
    <source>
        <dbReference type="Proteomes" id="UP000625780"/>
    </source>
</evidence>
<evidence type="ECO:0000313" key="2">
    <source>
        <dbReference type="EMBL" id="GGD38015.1"/>
    </source>
</evidence>